<comment type="similarity">
    <text evidence="2">Belongs to the nitroreductase family.</text>
</comment>
<dbReference type="PANTHER" id="PTHR43673:SF2">
    <property type="entry name" value="NITROREDUCTASE"/>
    <property type="match status" value="1"/>
</dbReference>
<evidence type="ECO:0000256" key="1">
    <source>
        <dbReference type="ARBA" id="ARBA00001917"/>
    </source>
</evidence>
<dbReference type="Gene3D" id="3.40.109.10">
    <property type="entry name" value="NADH Oxidase"/>
    <property type="match status" value="1"/>
</dbReference>
<evidence type="ECO:0000256" key="5">
    <source>
        <dbReference type="ARBA" id="ARBA00023002"/>
    </source>
</evidence>
<dbReference type="CDD" id="cd02062">
    <property type="entry name" value="Nitro_FMN_reductase"/>
    <property type="match status" value="1"/>
</dbReference>
<accession>A0A839N664</accession>
<dbReference type="GO" id="GO:0016491">
    <property type="term" value="F:oxidoreductase activity"/>
    <property type="evidence" value="ECO:0007669"/>
    <property type="project" value="UniProtKB-KW"/>
</dbReference>
<gene>
    <name evidence="7" type="ORF">FHU39_002243</name>
</gene>
<evidence type="ECO:0000313" key="7">
    <source>
        <dbReference type="EMBL" id="MBB2892259.1"/>
    </source>
</evidence>
<feature type="domain" description="Nitroreductase" evidence="6">
    <location>
        <begin position="7"/>
        <end position="171"/>
    </location>
</feature>
<dbReference type="AlphaFoldDB" id="A0A839N664"/>
<keyword evidence="8" id="KW-1185">Reference proteome</keyword>
<reference evidence="7 8" key="1">
    <citation type="submission" date="2020-08" db="EMBL/GenBank/DDBJ databases">
        <title>Sequencing the genomes of 1000 actinobacteria strains.</title>
        <authorList>
            <person name="Klenk H.-P."/>
        </authorList>
    </citation>
    <scope>NUCLEOTIDE SEQUENCE [LARGE SCALE GENOMIC DNA]</scope>
    <source>
        <strain evidence="7 8">DSM 105369</strain>
    </source>
</reference>
<evidence type="ECO:0000259" key="6">
    <source>
        <dbReference type="Pfam" id="PF00881"/>
    </source>
</evidence>
<dbReference type="Pfam" id="PF00881">
    <property type="entry name" value="Nitroreductase"/>
    <property type="match status" value="1"/>
</dbReference>
<evidence type="ECO:0000313" key="8">
    <source>
        <dbReference type="Proteomes" id="UP000559182"/>
    </source>
</evidence>
<comment type="caution">
    <text evidence="7">The sequence shown here is derived from an EMBL/GenBank/DDBJ whole genome shotgun (WGS) entry which is preliminary data.</text>
</comment>
<protein>
    <submittedName>
        <fullName evidence="7">Nitroreductase</fullName>
    </submittedName>
</protein>
<name>A0A839N664_9MICO</name>
<evidence type="ECO:0000256" key="4">
    <source>
        <dbReference type="ARBA" id="ARBA00022643"/>
    </source>
</evidence>
<dbReference type="EMBL" id="JACHVQ010000001">
    <property type="protein sequence ID" value="MBB2892259.1"/>
    <property type="molecule type" value="Genomic_DNA"/>
</dbReference>
<dbReference type="InterPro" id="IPR029479">
    <property type="entry name" value="Nitroreductase"/>
</dbReference>
<keyword evidence="5" id="KW-0560">Oxidoreductase</keyword>
<dbReference type="PANTHER" id="PTHR43673">
    <property type="entry name" value="NAD(P)H NITROREDUCTASE YDGI-RELATED"/>
    <property type="match status" value="1"/>
</dbReference>
<dbReference type="SUPFAM" id="SSF55469">
    <property type="entry name" value="FMN-dependent nitroreductase-like"/>
    <property type="match status" value="1"/>
</dbReference>
<dbReference type="Proteomes" id="UP000559182">
    <property type="component" value="Unassembled WGS sequence"/>
</dbReference>
<organism evidence="7 8">
    <name type="scientific">Flexivirga oryzae</name>
    <dbReference type="NCBI Taxonomy" id="1794944"/>
    <lineage>
        <taxon>Bacteria</taxon>
        <taxon>Bacillati</taxon>
        <taxon>Actinomycetota</taxon>
        <taxon>Actinomycetes</taxon>
        <taxon>Micrococcales</taxon>
        <taxon>Dermacoccaceae</taxon>
        <taxon>Flexivirga</taxon>
    </lineage>
</organism>
<sequence>MELRDAVRRRRMVRRYDPDKDVGPDVVRRLLELAVRAPSAGFSQGWDFLVLRGTERDAFWAATTDDGLPDSWLAGVSTAPVLILCCSDKGTYLRRYAREDKPWQDQSEEHWPVPYWDVDTGMAAMLMLLGAVDEGLGALFFGVPVERLDAVREAFGIPADRNLVGVVALGYPADPKPSGSTRSVRRRELADVTHFGRFGKAEDSAPADQ</sequence>
<evidence type="ECO:0000256" key="2">
    <source>
        <dbReference type="ARBA" id="ARBA00007118"/>
    </source>
</evidence>
<keyword evidence="3" id="KW-0285">Flavoprotein</keyword>
<evidence type="ECO:0000256" key="3">
    <source>
        <dbReference type="ARBA" id="ARBA00022630"/>
    </source>
</evidence>
<dbReference type="RefSeq" id="WP_183320400.1">
    <property type="nucleotide sequence ID" value="NZ_JACHVQ010000001.1"/>
</dbReference>
<proteinExistence type="inferred from homology"/>
<comment type="cofactor">
    <cofactor evidence="1">
        <name>FMN</name>
        <dbReference type="ChEBI" id="CHEBI:58210"/>
    </cofactor>
</comment>
<keyword evidence="4" id="KW-0288">FMN</keyword>
<dbReference type="InterPro" id="IPR000415">
    <property type="entry name" value="Nitroreductase-like"/>
</dbReference>